<organism evidence="1 2">
    <name type="scientific">Plakobranchus ocellatus</name>
    <dbReference type="NCBI Taxonomy" id="259542"/>
    <lineage>
        <taxon>Eukaryota</taxon>
        <taxon>Metazoa</taxon>
        <taxon>Spiralia</taxon>
        <taxon>Lophotrochozoa</taxon>
        <taxon>Mollusca</taxon>
        <taxon>Gastropoda</taxon>
        <taxon>Heterobranchia</taxon>
        <taxon>Euthyneura</taxon>
        <taxon>Panpulmonata</taxon>
        <taxon>Sacoglossa</taxon>
        <taxon>Placobranchoidea</taxon>
        <taxon>Plakobranchidae</taxon>
        <taxon>Plakobranchus</taxon>
    </lineage>
</organism>
<reference evidence="1 2" key="1">
    <citation type="journal article" date="2021" name="Elife">
        <title>Chloroplast acquisition without the gene transfer in kleptoplastic sea slugs, Plakobranchus ocellatus.</title>
        <authorList>
            <person name="Maeda T."/>
            <person name="Takahashi S."/>
            <person name="Yoshida T."/>
            <person name="Shimamura S."/>
            <person name="Takaki Y."/>
            <person name="Nagai Y."/>
            <person name="Toyoda A."/>
            <person name="Suzuki Y."/>
            <person name="Arimoto A."/>
            <person name="Ishii H."/>
            <person name="Satoh N."/>
            <person name="Nishiyama T."/>
            <person name="Hasebe M."/>
            <person name="Maruyama T."/>
            <person name="Minagawa J."/>
            <person name="Obokata J."/>
            <person name="Shigenobu S."/>
        </authorList>
    </citation>
    <scope>NUCLEOTIDE SEQUENCE [LARGE SCALE GENOMIC DNA]</scope>
</reference>
<dbReference type="AlphaFoldDB" id="A0AAV4CTS1"/>
<proteinExistence type="predicted"/>
<comment type="caution">
    <text evidence="1">The sequence shown here is derived from an EMBL/GenBank/DDBJ whole genome shotgun (WGS) entry which is preliminary data.</text>
</comment>
<sequence>MEQLRGQIVDNQTTTTVCVSNVNDVTQVEEADLSQLGCMDDPVYEHAADWITKFLDSPCFSHFENLQSPGTNATICITEDRGILHVGVFFLFFLEELVVQKLHHNAGLSLSSKGKKPSV</sequence>
<name>A0AAV4CTS1_9GAST</name>
<evidence type="ECO:0000313" key="1">
    <source>
        <dbReference type="EMBL" id="GFO35268.1"/>
    </source>
</evidence>
<gene>
    <name evidence="1" type="ORF">PoB_006177300</name>
</gene>
<accession>A0AAV4CTS1</accession>
<dbReference type="EMBL" id="BLXT01006999">
    <property type="protein sequence ID" value="GFO35268.1"/>
    <property type="molecule type" value="Genomic_DNA"/>
</dbReference>
<protein>
    <submittedName>
        <fullName evidence="1">Uncharacterized protein</fullName>
    </submittedName>
</protein>
<evidence type="ECO:0000313" key="2">
    <source>
        <dbReference type="Proteomes" id="UP000735302"/>
    </source>
</evidence>
<dbReference type="Proteomes" id="UP000735302">
    <property type="component" value="Unassembled WGS sequence"/>
</dbReference>
<keyword evidence="2" id="KW-1185">Reference proteome</keyword>